<comment type="caution">
    <text evidence="6">The sequence shown here is derived from an EMBL/GenBank/DDBJ whole genome shotgun (WGS) entry which is preliminary data.</text>
</comment>
<dbReference type="Gene3D" id="2.40.30.170">
    <property type="match status" value="1"/>
</dbReference>
<feature type="coiled-coil region" evidence="2">
    <location>
        <begin position="154"/>
        <end position="181"/>
    </location>
</feature>
<dbReference type="AlphaFoldDB" id="A0A5C4NHV1"/>
<keyword evidence="7" id="KW-1185">Reference proteome</keyword>
<gene>
    <name evidence="6" type="ORF">FHG71_08070</name>
</gene>
<dbReference type="InterPro" id="IPR006143">
    <property type="entry name" value="RND_pump_MFP"/>
</dbReference>
<dbReference type="InterPro" id="IPR058792">
    <property type="entry name" value="Beta-barrel_RND_2"/>
</dbReference>
<dbReference type="Gene3D" id="2.40.420.20">
    <property type="match status" value="1"/>
</dbReference>
<dbReference type="Gene3D" id="1.10.287.470">
    <property type="entry name" value="Helix hairpin bin"/>
    <property type="match status" value="1"/>
</dbReference>
<evidence type="ECO:0000256" key="1">
    <source>
        <dbReference type="ARBA" id="ARBA00009477"/>
    </source>
</evidence>
<evidence type="ECO:0000256" key="2">
    <source>
        <dbReference type="SAM" id="Coils"/>
    </source>
</evidence>
<dbReference type="Proteomes" id="UP000305709">
    <property type="component" value="Unassembled WGS sequence"/>
</dbReference>
<dbReference type="PANTHER" id="PTHR30469">
    <property type="entry name" value="MULTIDRUG RESISTANCE PROTEIN MDTA"/>
    <property type="match status" value="1"/>
</dbReference>
<protein>
    <submittedName>
        <fullName evidence="6">Efflux RND transporter periplasmic adaptor subunit</fullName>
    </submittedName>
</protein>
<evidence type="ECO:0000259" key="5">
    <source>
        <dbReference type="Pfam" id="PF25954"/>
    </source>
</evidence>
<dbReference type="InterPro" id="IPR058625">
    <property type="entry name" value="MdtA-like_BSH"/>
</dbReference>
<feature type="domain" description="Multidrug resistance protein MdtA-like barrel-sandwich hybrid" evidence="4">
    <location>
        <begin position="113"/>
        <end position="255"/>
    </location>
</feature>
<feature type="domain" description="CusB-like beta-barrel" evidence="5">
    <location>
        <begin position="271"/>
        <end position="332"/>
    </location>
</feature>
<evidence type="ECO:0000313" key="6">
    <source>
        <dbReference type="EMBL" id="TNC72616.1"/>
    </source>
</evidence>
<accession>A0A5C4NHV1</accession>
<evidence type="ECO:0000259" key="4">
    <source>
        <dbReference type="Pfam" id="PF25917"/>
    </source>
</evidence>
<dbReference type="NCBIfam" id="TIGR01730">
    <property type="entry name" value="RND_mfp"/>
    <property type="match status" value="1"/>
</dbReference>
<name>A0A5C4NHV1_9RHOB</name>
<proteinExistence type="inferred from homology"/>
<dbReference type="GO" id="GO:1990281">
    <property type="term" value="C:efflux pump complex"/>
    <property type="evidence" value="ECO:0007669"/>
    <property type="project" value="TreeGrafter"/>
</dbReference>
<keyword evidence="3" id="KW-0812">Transmembrane</keyword>
<keyword evidence="3" id="KW-1133">Transmembrane helix</keyword>
<keyword evidence="3" id="KW-0472">Membrane</keyword>
<evidence type="ECO:0000256" key="3">
    <source>
        <dbReference type="SAM" id="Phobius"/>
    </source>
</evidence>
<evidence type="ECO:0000313" key="7">
    <source>
        <dbReference type="Proteomes" id="UP000305709"/>
    </source>
</evidence>
<sequence>MAKDIVDTPAAEPAAKPDWALTRRERRAMERARGGRATRRRWPWVVLALLVVAAAAGVWLWRERQAAVPAEAPVAAAPEAPRAVQIDDDEWAVLEPETLRRTVRVIGTLQPYRRVDLSAETGGRVEEVAVRPGDAVTAGQVLVQVDVERLGLDVQLARSNADSTRAQLAVAEDQLQRQEALIERGVAAPTTAAELRASVAAQRASLAAQEDAIRSAELALEGATVRAPFDGVVSARSVEPGAVIGAGTPLLTVVDLTRMEMVGVAPVGAGATLSAGQAVELSVDGLGGQSFEGTVERIAPVAQEGTRALPVYVEVPNAGGPLLGGMFATGRIVVAEQPDALAVPQGAIREEGGPHVLVIEGDALVRRDVTPGEEWPGGRVQVEGLAPGDRVVTAALEGLEPGQPVELVEF</sequence>
<comment type="similarity">
    <text evidence="1">Belongs to the membrane fusion protein (MFP) (TC 8.A.1) family.</text>
</comment>
<feature type="transmembrane region" description="Helical" evidence="3">
    <location>
        <begin position="42"/>
        <end position="61"/>
    </location>
</feature>
<dbReference type="SUPFAM" id="SSF111369">
    <property type="entry name" value="HlyD-like secretion proteins"/>
    <property type="match status" value="1"/>
</dbReference>
<dbReference type="RefSeq" id="WP_139081123.1">
    <property type="nucleotide sequence ID" value="NZ_VDFV01000007.1"/>
</dbReference>
<dbReference type="Pfam" id="PF25954">
    <property type="entry name" value="Beta-barrel_RND_2"/>
    <property type="match status" value="1"/>
</dbReference>
<dbReference type="EMBL" id="VDFV01000007">
    <property type="protein sequence ID" value="TNC72616.1"/>
    <property type="molecule type" value="Genomic_DNA"/>
</dbReference>
<dbReference type="PANTHER" id="PTHR30469:SF15">
    <property type="entry name" value="HLYD FAMILY OF SECRETION PROTEINS"/>
    <property type="match status" value="1"/>
</dbReference>
<reference evidence="6 7" key="1">
    <citation type="submission" date="2019-06" db="EMBL/GenBank/DDBJ databases">
        <authorList>
            <person name="Jiang L."/>
        </authorList>
    </citation>
    <scope>NUCLEOTIDE SEQUENCE [LARGE SCALE GENOMIC DNA]</scope>
    <source>
        <strain evidence="6 7">YIM 48858</strain>
    </source>
</reference>
<dbReference type="GO" id="GO:0015562">
    <property type="term" value="F:efflux transmembrane transporter activity"/>
    <property type="evidence" value="ECO:0007669"/>
    <property type="project" value="TreeGrafter"/>
</dbReference>
<dbReference type="Pfam" id="PF25917">
    <property type="entry name" value="BSH_RND"/>
    <property type="match status" value="1"/>
</dbReference>
<dbReference type="OrthoDB" id="9806939at2"/>
<keyword evidence="2" id="KW-0175">Coiled coil</keyword>
<dbReference type="Gene3D" id="2.40.50.100">
    <property type="match status" value="1"/>
</dbReference>
<organism evidence="6 7">
    <name type="scientific">Rubellimicrobium roseum</name>
    <dbReference type="NCBI Taxonomy" id="687525"/>
    <lineage>
        <taxon>Bacteria</taxon>
        <taxon>Pseudomonadati</taxon>
        <taxon>Pseudomonadota</taxon>
        <taxon>Alphaproteobacteria</taxon>
        <taxon>Rhodobacterales</taxon>
        <taxon>Roseobacteraceae</taxon>
        <taxon>Rubellimicrobium</taxon>
    </lineage>
</organism>